<evidence type="ECO:0000313" key="1">
    <source>
        <dbReference type="EMBL" id="UPK90240.1"/>
    </source>
</evidence>
<keyword evidence="2" id="KW-1185">Reference proteome</keyword>
<accession>A0ACD3YMS6</accession>
<protein>
    <submittedName>
        <fullName evidence="1">Uncharacterized protein</fullName>
    </submittedName>
</protein>
<name>A0ACD3YMS6_FUSSC</name>
<organism evidence="1 2">
    <name type="scientific">Fusarium solani subsp. cucurbitae</name>
    <name type="common">Neocosmosporum cucurbitae</name>
    <dbReference type="NCBI Taxonomy" id="2747967"/>
    <lineage>
        <taxon>Eukaryota</taxon>
        <taxon>Fungi</taxon>
        <taxon>Dikarya</taxon>
        <taxon>Ascomycota</taxon>
        <taxon>Pezizomycotina</taxon>
        <taxon>Sordariomycetes</taxon>
        <taxon>Hypocreomycetidae</taxon>
        <taxon>Hypocreales</taxon>
        <taxon>Nectriaceae</taxon>
        <taxon>Fusarium</taxon>
        <taxon>Fusarium solani species complex</taxon>
    </lineage>
</organism>
<gene>
    <name evidence="1" type="ORF">LCI18_001175</name>
</gene>
<dbReference type="EMBL" id="CP090030">
    <property type="protein sequence ID" value="UPK90240.1"/>
    <property type="molecule type" value="Genomic_DNA"/>
</dbReference>
<sequence length="136" mass="15755">MPQNPYHIISPETAFLHQIRDIRDELRMLRSIAEDQEIVWRQPFDSDVWKEVFDLGDLKDGLPYYHPCTPTDIKKDLDDMVVEAEVTNDSINTLLDLRQKQASIKEAEFGRIQANDSARQSNSVFIFTVITIVFVS</sequence>
<dbReference type="Proteomes" id="UP000830768">
    <property type="component" value="Chromosome 1"/>
</dbReference>
<evidence type="ECO:0000313" key="2">
    <source>
        <dbReference type="Proteomes" id="UP000830768"/>
    </source>
</evidence>
<proteinExistence type="predicted"/>
<reference evidence="1" key="1">
    <citation type="submission" date="2021-11" db="EMBL/GenBank/DDBJ databases">
        <title>Fusarium solani-melongenae Genome sequencing and assembly.</title>
        <authorList>
            <person name="Xie S."/>
            <person name="Huang L."/>
            <person name="Zhang X."/>
        </authorList>
    </citation>
    <scope>NUCLEOTIDE SEQUENCE</scope>
    <source>
        <strain evidence="1">CRI 24-3</strain>
    </source>
</reference>